<dbReference type="InterPro" id="IPR029016">
    <property type="entry name" value="GAF-like_dom_sf"/>
</dbReference>
<gene>
    <name evidence="6" type="ORF">HNR30_004088</name>
</gene>
<keyword evidence="3" id="KW-0805">Transcription regulation</keyword>
<dbReference type="PROSITE" id="PS50921">
    <property type="entry name" value="ANTAR"/>
    <property type="match status" value="1"/>
</dbReference>
<dbReference type="SUPFAM" id="SSF55781">
    <property type="entry name" value="GAF domain-like"/>
    <property type="match status" value="1"/>
</dbReference>
<evidence type="ECO:0000259" key="5">
    <source>
        <dbReference type="PROSITE" id="PS50921"/>
    </source>
</evidence>
<proteinExistence type="predicted"/>
<evidence type="ECO:0000313" key="7">
    <source>
        <dbReference type="Proteomes" id="UP000530928"/>
    </source>
</evidence>
<dbReference type="Gene3D" id="1.10.10.10">
    <property type="entry name" value="Winged helix-like DNA-binding domain superfamily/Winged helix DNA-binding domain"/>
    <property type="match status" value="1"/>
</dbReference>
<dbReference type="GO" id="GO:0016301">
    <property type="term" value="F:kinase activity"/>
    <property type="evidence" value="ECO:0007669"/>
    <property type="project" value="UniProtKB-KW"/>
</dbReference>
<evidence type="ECO:0000256" key="3">
    <source>
        <dbReference type="ARBA" id="ARBA00023015"/>
    </source>
</evidence>
<dbReference type="Pfam" id="PF03861">
    <property type="entry name" value="ANTAR"/>
    <property type="match status" value="1"/>
</dbReference>
<evidence type="ECO:0000256" key="4">
    <source>
        <dbReference type="ARBA" id="ARBA00023163"/>
    </source>
</evidence>
<keyword evidence="2" id="KW-0418">Kinase</keyword>
<keyword evidence="4" id="KW-0804">Transcription</keyword>
<accession>A0A7W0HR85</accession>
<dbReference type="Gene3D" id="3.30.450.40">
    <property type="match status" value="1"/>
</dbReference>
<dbReference type="SUPFAM" id="SSF52172">
    <property type="entry name" value="CheY-like"/>
    <property type="match status" value="1"/>
</dbReference>
<feature type="domain" description="ANTAR" evidence="5">
    <location>
        <begin position="165"/>
        <end position="226"/>
    </location>
</feature>
<dbReference type="RefSeq" id="WP_181611466.1">
    <property type="nucleotide sequence ID" value="NZ_BAABAM010000003.1"/>
</dbReference>
<dbReference type="EMBL" id="JACDUR010000004">
    <property type="protein sequence ID" value="MBA2892734.1"/>
    <property type="molecule type" value="Genomic_DNA"/>
</dbReference>
<dbReference type="InterPro" id="IPR036388">
    <property type="entry name" value="WH-like_DNA-bd_sf"/>
</dbReference>
<evidence type="ECO:0000256" key="1">
    <source>
        <dbReference type="ARBA" id="ARBA00022679"/>
    </source>
</evidence>
<sequence>MSRDAELADAFVGLADTLVEDFDVIDFLEGLTGHCVSLLAVDAAGLLLAGNRERLQLVAASSEQARVLELFQLQADEGPCVECYRSGQRVDFTATEPRRWPSFSRAAQRAGFASVCALPMRHQGSVIGALNLFRASPAPLGETEVRIAQALADVATIGILQERTARQRELVAEQLQHALHSRVVIEQAKGVLAERMDTTVDAAFEELRRFARSGNHRLSDIALAVIEGKGWQRAPQPGTTTDSNT</sequence>
<organism evidence="6 7">
    <name type="scientific">Nonomuraea soli</name>
    <dbReference type="NCBI Taxonomy" id="1032476"/>
    <lineage>
        <taxon>Bacteria</taxon>
        <taxon>Bacillati</taxon>
        <taxon>Actinomycetota</taxon>
        <taxon>Actinomycetes</taxon>
        <taxon>Streptosporangiales</taxon>
        <taxon>Streptosporangiaceae</taxon>
        <taxon>Nonomuraea</taxon>
    </lineage>
</organism>
<dbReference type="InterPro" id="IPR005561">
    <property type="entry name" value="ANTAR"/>
</dbReference>
<protein>
    <submittedName>
        <fullName evidence="6">GAF domain-containing protein</fullName>
    </submittedName>
</protein>
<dbReference type="PIRSF" id="PIRSF036625">
    <property type="entry name" value="GAF_ANTAR"/>
    <property type="match status" value="1"/>
</dbReference>
<keyword evidence="7" id="KW-1185">Reference proteome</keyword>
<dbReference type="Pfam" id="PF13185">
    <property type="entry name" value="GAF_2"/>
    <property type="match status" value="1"/>
</dbReference>
<dbReference type="SMART" id="SM01012">
    <property type="entry name" value="ANTAR"/>
    <property type="match status" value="1"/>
</dbReference>
<name>A0A7W0HR85_9ACTN</name>
<dbReference type="Proteomes" id="UP000530928">
    <property type="component" value="Unassembled WGS sequence"/>
</dbReference>
<reference evidence="6 7" key="1">
    <citation type="submission" date="2020-07" db="EMBL/GenBank/DDBJ databases">
        <title>Genomic Encyclopedia of Type Strains, Phase IV (KMG-IV): sequencing the most valuable type-strain genomes for metagenomic binning, comparative biology and taxonomic classification.</title>
        <authorList>
            <person name="Goeker M."/>
        </authorList>
    </citation>
    <scope>NUCLEOTIDE SEQUENCE [LARGE SCALE GENOMIC DNA]</scope>
    <source>
        <strain evidence="6 7">DSM 45533</strain>
    </source>
</reference>
<evidence type="ECO:0000256" key="2">
    <source>
        <dbReference type="ARBA" id="ARBA00022777"/>
    </source>
</evidence>
<dbReference type="GO" id="GO:0003723">
    <property type="term" value="F:RNA binding"/>
    <property type="evidence" value="ECO:0007669"/>
    <property type="project" value="InterPro"/>
</dbReference>
<dbReference type="InterPro" id="IPR012074">
    <property type="entry name" value="GAF_ANTAR"/>
</dbReference>
<keyword evidence="1" id="KW-0808">Transferase</keyword>
<comment type="caution">
    <text evidence="6">The sequence shown here is derived from an EMBL/GenBank/DDBJ whole genome shotgun (WGS) entry which is preliminary data.</text>
</comment>
<dbReference type="InterPro" id="IPR011006">
    <property type="entry name" value="CheY-like_superfamily"/>
</dbReference>
<dbReference type="AlphaFoldDB" id="A0A7W0HR85"/>
<evidence type="ECO:0000313" key="6">
    <source>
        <dbReference type="EMBL" id="MBA2892734.1"/>
    </source>
</evidence>
<dbReference type="InterPro" id="IPR003018">
    <property type="entry name" value="GAF"/>
</dbReference>
<dbReference type="SMART" id="SM00065">
    <property type="entry name" value="GAF"/>
    <property type="match status" value="1"/>
</dbReference>